<dbReference type="Proteomes" id="UP000887116">
    <property type="component" value="Unassembled WGS sequence"/>
</dbReference>
<feature type="signal peptide" evidence="2">
    <location>
        <begin position="1"/>
        <end position="19"/>
    </location>
</feature>
<comment type="caution">
    <text evidence="3">The sequence shown here is derived from an EMBL/GenBank/DDBJ whole genome shotgun (WGS) entry which is preliminary data.</text>
</comment>
<evidence type="ECO:0000313" key="3">
    <source>
        <dbReference type="EMBL" id="GFQ98982.1"/>
    </source>
</evidence>
<name>A0A8X6G9J3_TRICU</name>
<keyword evidence="4" id="KW-1185">Reference proteome</keyword>
<accession>A0A8X6G9J3</accession>
<feature type="chain" id="PRO_5036461141" description="Prokineticin domain-containing protein" evidence="2">
    <location>
        <begin position="20"/>
        <end position="133"/>
    </location>
</feature>
<dbReference type="Gene3D" id="2.10.80.10">
    <property type="entry name" value="Lipase, subunit A"/>
    <property type="match status" value="1"/>
</dbReference>
<keyword evidence="2" id="KW-0732">Signal</keyword>
<feature type="region of interest" description="Disordered" evidence="1">
    <location>
        <begin position="103"/>
        <end position="133"/>
    </location>
</feature>
<proteinExistence type="predicted"/>
<evidence type="ECO:0008006" key="5">
    <source>
        <dbReference type="Google" id="ProtNLM"/>
    </source>
</evidence>
<reference evidence="3" key="1">
    <citation type="submission" date="2020-07" db="EMBL/GenBank/DDBJ databases">
        <title>Multicomponent nature underlies the extraordinary mechanical properties of spider dragline silk.</title>
        <authorList>
            <person name="Kono N."/>
            <person name="Nakamura H."/>
            <person name="Mori M."/>
            <person name="Yoshida Y."/>
            <person name="Ohtoshi R."/>
            <person name="Malay A.D."/>
            <person name="Moran D.A.P."/>
            <person name="Tomita M."/>
            <person name="Numata K."/>
            <person name="Arakawa K."/>
        </authorList>
    </citation>
    <scope>NUCLEOTIDE SEQUENCE</scope>
</reference>
<dbReference type="EMBL" id="BMAO01034796">
    <property type="protein sequence ID" value="GFQ98982.1"/>
    <property type="molecule type" value="Genomic_DNA"/>
</dbReference>
<evidence type="ECO:0000313" key="4">
    <source>
        <dbReference type="Proteomes" id="UP000887116"/>
    </source>
</evidence>
<gene>
    <name evidence="3" type="primary">AVEN_60810_1</name>
    <name evidence="3" type="ORF">TNCT_592611</name>
</gene>
<dbReference type="AlphaFoldDB" id="A0A8X6G9J3"/>
<organism evidence="3 4">
    <name type="scientific">Trichonephila clavata</name>
    <name type="common">Joro spider</name>
    <name type="synonym">Nephila clavata</name>
    <dbReference type="NCBI Taxonomy" id="2740835"/>
    <lineage>
        <taxon>Eukaryota</taxon>
        <taxon>Metazoa</taxon>
        <taxon>Ecdysozoa</taxon>
        <taxon>Arthropoda</taxon>
        <taxon>Chelicerata</taxon>
        <taxon>Arachnida</taxon>
        <taxon>Araneae</taxon>
        <taxon>Araneomorphae</taxon>
        <taxon>Entelegynae</taxon>
        <taxon>Araneoidea</taxon>
        <taxon>Nephilidae</taxon>
        <taxon>Trichonephila</taxon>
    </lineage>
</organism>
<sequence length="133" mass="14437">MKVLVVALVLVACLALGEAKRCRTSEDCESDECCVARGIFGFRKGNCKKLAKKDEACSEKEDVVAFLDEQYIGHCPCVDGLSCEPTEVKDLPFIGTVKIDERCVEGGSQTTPAEPEPETEPEPEPETEAPAEE</sequence>
<evidence type="ECO:0000256" key="1">
    <source>
        <dbReference type="SAM" id="MobiDB-lite"/>
    </source>
</evidence>
<evidence type="ECO:0000256" key="2">
    <source>
        <dbReference type="SAM" id="SignalP"/>
    </source>
</evidence>
<dbReference type="OrthoDB" id="6434454at2759"/>
<protein>
    <recommendedName>
        <fullName evidence="5">Prokineticin domain-containing protein</fullName>
    </recommendedName>
</protein>
<feature type="compositionally biased region" description="Acidic residues" evidence="1">
    <location>
        <begin position="115"/>
        <end position="133"/>
    </location>
</feature>